<reference evidence="2" key="1">
    <citation type="journal article" date="2020" name="Fungal Divers.">
        <title>Resolving the Mortierellaceae phylogeny through synthesis of multi-gene phylogenetics and phylogenomics.</title>
        <authorList>
            <person name="Vandepol N."/>
            <person name="Liber J."/>
            <person name="Desiro A."/>
            <person name="Na H."/>
            <person name="Kennedy M."/>
            <person name="Barry K."/>
            <person name="Grigoriev I.V."/>
            <person name="Miller A.N."/>
            <person name="O'Donnell K."/>
            <person name="Stajich J.E."/>
            <person name="Bonito G."/>
        </authorList>
    </citation>
    <scope>NUCLEOTIDE SEQUENCE</scope>
    <source>
        <strain evidence="2">REB-010B</strain>
    </source>
</reference>
<accession>A0A9P6UYT5</accession>
<feature type="compositionally biased region" description="Polar residues" evidence="1">
    <location>
        <begin position="237"/>
        <end position="247"/>
    </location>
</feature>
<comment type="caution">
    <text evidence="2">The sequence shown here is derived from an EMBL/GenBank/DDBJ whole genome shotgun (WGS) entry which is preliminary data.</text>
</comment>
<organism evidence="2 3">
    <name type="scientific">Dissophora globulifera</name>
    <dbReference type="NCBI Taxonomy" id="979702"/>
    <lineage>
        <taxon>Eukaryota</taxon>
        <taxon>Fungi</taxon>
        <taxon>Fungi incertae sedis</taxon>
        <taxon>Mucoromycota</taxon>
        <taxon>Mortierellomycotina</taxon>
        <taxon>Mortierellomycetes</taxon>
        <taxon>Mortierellales</taxon>
        <taxon>Mortierellaceae</taxon>
        <taxon>Dissophora</taxon>
    </lineage>
</organism>
<feature type="region of interest" description="Disordered" evidence="1">
    <location>
        <begin position="209"/>
        <end position="273"/>
    </location>
</feature>
<keyword evidence="3" id="KW-1185">Reference proteome</keyword>
<protein>
    <submittedName>
        <fullName evidence="2">Uncharacterized protein</fullName>
    </submittedName>
</protein>
<evidence type="ECO:0000256" key="1">
    <source>
        <dbReference type="SAM" id="MobiDB-lite"/>
    </source>
</evidence>
<gene>
    <name evidence="2" type="ORF">BGZ99_010054</name>
</gene>
<feature type="compositionally biased region" description="Low complexity" evidence="1">
    <location>
        <begin position="220"/>
        <end position="230"/>
    </location>
</feature>
<evidence type="ECO:0000313" key="3">
    <source>
        <dbReference type="Proteomes" id="UP000738325"/>
    </source>
</evidence>
<dbReference type="Proteomes" id="UP000738325">
    <property type="component" value="Unassembled WGS sequence"/>
</dbReference>
<proteinExistence type="predicted"/>
<dbReference type="EMBL" id="JAAAIP010000090">
    <property type="protein sequence ID" value="KAG0326149.1"/>
    <property type="molecule type" value="Genomic_DNA"/>
</dbReference>
<evidence type="ECO:0000313" key="2">
    <source>
        <dbReference type="EMBL" id="KAG0326149.1"/>
    </source>
</evidence>
<sequence>MYTFFAPNVTVDITQAFFPLSVEWSTSATDLNDTLALYVIPSGALPYTEKNIYRNVIWINDIDNTFDDYIQPLHNKHEVPVNVGITYINSVPQSIQVLRNDFWGLFGSYNQTMEYTVDSTVESYYIANRTITTFKIPVMGLRSQQVLLVSASEAFSSWGGAFSFVFGMFYIIFGSRRITPFGLIQKFLMRATTKSKIANVYGNWKRDKNGNYHQGGRRVSSSASFSPLASIDPRSPGAQSVQYQQQAPLPFLPANTTPQSTYSQTVGSGQELSNVHQQQQIHHEELLSLRDQMKTHAKVLRHLQKHEQRFKDMETLLKEFYLDMDLVDTKGVVPDVDSLMSENESPTQDNKTSKSWLQGLFKKGYGSARTNVSEDESVRLQGAGYGMQGLNASPPSLPSLDMQPMELAPEQTLILY</sequence>
<dbReference type="AlphaFoldDB" id="A0A9P6UYT5"/>
<dbReference type="OrthoDB" id="2306594at2759"/>
<name>A0A9P6UYT5_9FUNG</name>
<feature type="compositionally biased region" description="Polar residues" evidence="1">
    <location>
        <begin position="254"/>
        <end position="273"/>
    </location>
</feature>